<dbReference type="Proteomes" id="UP000638313">
    <property type="component" value="Unassembled WGS sequence"/>
</dbReference>
<keyword evidence="3" id="KW-1185">Reference proteome</keyword>
<proteinExistence type="predicted"/>
<evidence type="ECO:0000256" key="1">
    <source>
        <dbReference type="SAM" id="Phobius"/>
    </source>
</evidence>
<protein>
    <submittedName>
        <fullName evidence="2">Uncharacterized protein</fullName>
    </submittedName>
</protein>
<gene>
    <name evidence="2" type="ORF">GCM10010218_48450</name>
</gene>
<accession>A0A919B6D3</accession>
<keyword evidence="1" id="KW-0812">Transmembrane</keyword>
<comment type="caution">
    <text evidence="2">The sequence shown here is derived from an EMBL/GenBank/DDBJ whole genome shotgun (WGS) entry which is preliminary data.</text>
</comment>
<keyword evidence="1" id="KW-0472">Membrane</keyword>
<sequence>MALSCALAPAKPHLVESLLKAIEDAPIKEVPSYLLVSVGAMVCKIVAIGITYYHLVVSDQATDDCEKDVDTTFREEGIKQWRDGAIEVVHMPYPNMFFPGSAKSTMYVIHPEVAR</sequence>
<dbReference type="RefSeq" id="WP_190131802.1">
    <property type="nucleotide sequence ID" value="NZ_BNBD01000011.1"/>
</dbReference>
<dbReference type="EMBL" id="BNBD01000011">
    <property type="protein sequence ID" value="GHF61215.1"/>
    <property type="molecule type" value="Genomic_DNA"/>
</dbReference>
<organism evidence="2 3">
    <name type="scientific">Streptomyces mashuensis</name>
    <dbReference type="NCBI Taxonomy" id="33904"/>
    <lineage>
        <taxon>Bacteria</taxon>
        <taxon>Bacillati</taxon>
        <taxon>Actinomycetota</taxon>
        <taxon>Actinomycetes</taxon>
        <taxon>Kitasatosporales</taxon>
        <taxon>Streptomycetaceae</taxon>
        <taxon>Streptomyces</taxon>
    </lineage>
</organism>
<reference evidence="2" key="1">
    <citation type="journal article" date="2014" name="Int. J. Syst. Evol. Microbiol.">
        <title>Complete genome sequence of Corynebacterium casei LMG S-19264T (=DSM 44701T), isolated from a smear-ripened cheese.</title>
        <authorList>
            <consortium name="US DOE Joint Genome Institute (JGI-PGF)"/>
            <person name="Walter F."/>
            <person name="Albersmeier A."/>
            <person name="Kalinowski J."/>
            <person name="Ruckert C."/>
        </authorList>
    </citation>
    <scope>NUCLEOTIDE SEQUENCE</scope>
    <source>
        <strain evidence="2">JCM 4059</strain>
    </source>
</reference>
<keyword evidence="1" id="KW-1133">Transmembrane helix</keyword>
<reference evidence="2" key="2">
    <citation type="submission" date="2020-09" db="EMBL/GenBank/DDBJ databases">
        <authorList>
            <person name="Sun Q."/>
            <person name="Ohkuma M."/>
        </authorList>
    </citation>
    <scope>NUCLEOTIDE SEQUENCE</scope>
    <source>
        <strain evidence="2">JCM 4059</strain>
    </source>
</reference>
<name>A0A919B6D3_9ACTN</name>
<feature type="transmembrane region" description="Helical" evidence="1">
    <location>
        <begin position="33"/>
        <end position="53"/>
    </location>
</feature>
<dbReference type="AlphaFoldDB" id="A0A919B6D3"/>
<evidence type="ECO:0000313" key="3">
    <source>
        <dbReference type="Proteomes" id="UP000638313"/>
    </source>
</evidence>
<evidence type="ECO:0000313" key="2">
    <source>
        <dbReference type="EMBL" id="GHF61215.1"/>
    </source>
</evidence>